<keyword evidence="10" id="KW-1185">Reference proteome</keyword>
<dbReference type="InterPro" id="IPR051040">
    <property type="entry name" value="COX23"/>
</dbReference>
<dbReference type="PANTHER" id="PTHR46811:SF1">
    <property type="entry name" value="COILED-COIL-HELIX-COILED-COIL-HELIX DOMAIN-CONTAINING PROTEIN 7"/>
    <property type="match status" value="1"/>
</dbReference>
<evidence type="ECO:0000256" key="2">
    <source>
        <dbReference type="ARBA" id="ARBA00004569"/>
    </source>
</evidence>
<dbReference type="PROSITE" id="PS51808">
    <property type="entry name" value="CHCH"/>
    <property type="match status" value="1"/>
</dbReference>
<accession>A0A316U0T9</accession>
<keyword evidence="3" id="KW-0496">Mitochondrion</keyword>
<gene>
    <name evidence="9" type="ORF">BCV69DRAFT_314381</name>
</gene>
<dbReference type="RefSeq" id="XP_025345980.1">
    <property type="nucleotide sequence ID" value="XM_025495110.1"/>
</dbReference>
<organism evidence="9 10">
    <name type="scientific">Pseudomicrostroma glucosiphilum</name>
    <dbReference type="NCBI Taxonomy" id="1684307"/>
    <lineage>
        <taxon>Eukaryota</taxon>
        <taxon>Fungi</taxon>
        <taxon>Dikarya</taxon>
        <taxon>Basidiomycota</taxon>
        <taxon>Ustilaginomycotina</taxon>
        <taxon>Exobasidiomycetes</taxon>
        <taxon>Microstromatales</taxon>
        <taxon>Microstromatales incertae sedis</taxon>
        <taxon>Pseudomicrostroma</taxon>
    </lineage>
</organism>
<comment type="subcellular location">
    <subcellularLocation>
        <location evidence="2">Mitochondrion intermembrane space</location>
    </subcellularLocation>
</comment>
<feature type="compositionally biased region" description="Pro residues" evidence="7">
    <location>
        <begin position="9"/>
        <end position="22"/>
    </location>
</feature>
<evidence type="ECO:0000256" key="6">
    <source>
        <dbReference type="ARBA" id="ARBA00041104"/>
    </source>
</evidence>
<evidence type="ECO:0000256" key="4">
    <source>
        <dbReference type="ARBA" id="ARBA00023157"/>
    </source>
</evidence>
<name>A0A316U0T9_9BASI</name>
<evidence type="ECO:0000256" key="7">
    <source>
        <dbReference type="SAM" id="MobiDB-lite"/>
    </source>
</evidence>
<dbReference type="InterPro" id="IPR009069">
    <property type="entry name" value="Cys_alpha_HP_mot_SF"/>
</dbReference>
<feature type="domain" description="CHCH" evidence="8">
    <location>
        <begin position="55"/>
        <end position="89"/>
    </location>
</feature>
<dbReference type="SUPFAM" id="SSF47072">
    <property type="entry name" value="Cysteine alpha-hairpin motif"/>
    <property type="match status" value="1"/>
</dbReference>
<dbReference type="STRING" id="1684307.A0A316U0T9"/>
<comment type="similarity">
    <text evidence="5">Belongs to the COX23 family.</text>
</comment>
<proteinExistence type="inferred from homology"/>
<evidence type="ECO:0000256" key="5">
    <source>
        <dbReference type="ARBA" id="ARBA00038264"/>
    </source>
</evidence>
<dbReference type="EMBL" id="KZ819334">
    <property type="protein sequence ID" value="PWN18820.1"/>
    <property type="molecule type" value="Genomic_DNA"/>
</dbReference>
<dbReference type="GO" id="GO:0005758">
    <property type="term" value="C:mitochondrial intermembrane space"/>
    <property type="evidence" value="ECO:0007669"/>
    <property type="project" value="UniProtKB-SubCell"/>
</dbReference>
<keyword evidence="4" id="KW-1015">Disulfide bond</keyword>
<evidence type="ECO:0000256" key="3">
    <source>
        <dbReference type="ARBA" id="ARBA00023128"/>
    </source>
</evidence>
<dbReference type="AlphaFoldDB" id="A0A316U0T9"/>
<dbReference type="OrthoDB" id="9971592at2759"/>
<reference evidence="9 10" key="1">
    <citation type="journal article" date="2018" name="Mol. Biol. Evol.">
        <title>Broad Genomic Sampling Reveals a Smut Pathogenic Ancestry of the Fungal Clade Ustilaginomycotina.</title>
        <authorList>
            <person name="Kijpornyongpan T."/>
            <person name="Mondo S.J."/>
            <person name="Barry K."/>
            <person name="Sandor L."/>
            <person name="Lee J."/>
            <person name="Lipzen A."/>
            <person name="Pangilinan J."/>
            <person name="LaButti K."/>
            <person name="Hainaut M."/>
            <person name="Henrissat B."/>
            <person name="Grigoriev I.V."/>
            <person name="Spatafora J.W."/>
            <person name="Aime M.C."/>
        </authorList>
    </citation>
    <scope>NUCLEOTIDE SEQUENCE [LARGE SCALE GENOMIC DNA]</scope>
    <source>
        <strain evidence="9 10">MCA 4718</strain>
    </source>
</reference>
<feature type="region of interest" description="Disordered" evidence="7">
    <location>
        <begin position="1"/>
        <end position="51"/>
    </location>
</feature>
<dbReference type="PANTHER" id="PTHR46811">
    <property type="entry name" value="COILED-COIL-HELIX-COILED-COIL-HELIX DOMAIN-CONTAINING PROTEIN 7"/>
    <property type="match status" value="1"/>
</dbReference>
<dbReference type="Pfam" id="PF06747">
    <property type="entry name" value="CHCH"/>
    <property type="match status" value="1"/>
</dbReference>
<evidence type="ECO:0000313" key="10">
    <source>
        <dbReference type="Proteomes" id="UP000245942"/>
    </source>
</evidence>
<dbReference type="Gene3D" id="1.10.287.1130">
    <property type="entry name" value="CytochromE C oxidase copper chaperone"/>
    <property type="match status" value="1"/>
</dbReference>
<sequence>MGLFSSSSEPPPAPVTSSPPPRSQQQQQDEQDNSKPKDWISVMPGKAPSKFSDPCAHAAKASMKCMENNSYDRGKCTEAFEEYRECKKRWVLQRRHDRAAGRQGAWD</sequence>
<dbReference type="GO" id="GO:0033108">
    <property type="term" value="P:mitochondrial respiratory chain complex assembly"/>
    <property type="evidence" value="ECO:0007669"/>
    <property type="project" value="TreeGrafter"/>
</dbReference>
<evidence type="ECO:0000256" key="1">
    <source>
        <dbReference type="ARBA" id="ARBA00003875"/>
    </source>
</evidence>
<evidence type="ECO:0000313" key="9">
    <source>
        <dbReference type="EMBL" id="PWN18820.1"/>
    </source>
</evidence>
<dbReference type="GeneID" id="37016844"/>
<protein>
    <recommendedName>
        <fullName evidence="6">Cytochrome c oxidase-assembly factor COX23, mitochondrial</fullName>
    </recommendedName>
</protein>
<dbReference type="Proteomes" id="UP000245942">
    <property type="component" value="Unassembled WGS sequence"/>
</dbReference>
<evidence type="ECO:0000259" key="8">
    <source>
        <dbReference type="Pfam" id="PF06747"/>
    </source>
</evidence>
<comment type="function">
    <text evidence="1">Required for the assembly of cytochrome c oxidase.</text>
</comment>
<dbReference type="InterPro" id="IPR010625">
    <property type="entry name" value="CHCH"/>
</dbReference>